<keyword evidence="2" id="KW-0472">Membrane</keyword>
<dbReference type="Proteomes" id="UP000001366">
    <property type="component" value="Plasmid unnamed"/>
</dbReference>
<keyword evidence="3" id="KW-0614">Plasmid</keyword>
<dbReference type="EMBL" id="CP001231">
    <property type="protein sequence ID" value="ACO05002.1"/>
    <property type="molecule type" value="Genomic_DNA"/>
</dbReference>
<keyword evidence="2" id="KW-0812">Transmembrane</keyword>
<dbReference type="PaxDb" id="123214-PERMA_A0061"/>
<evidence type="ECO:0000256" key="2">
    <source>
        <dbReference type="SAM" id="Phobius"/>
    </source>
</evidence>
<keyword evidence="4" id="KW-1185">Reference proteome</keyword>
<accession>C0QUZ0</accession>
<evidence type="ECO:0000313" key="3">
    <source>
        <dbReference type="EMBL" id="ACO05002.1"/>
    </source>
</evidence>
<feature type="region of interest" description="Disordered" evidence="1">
    <location>
        <begin position="67"/>
        <end position="90"/>
    </location>
</feature>
<evidence type="ECO:0000313" key="4">
    <source>
        <dbReference type="Proteomes" id="UP000001366"/>
    </source>
</evidence>
<sequence>MKNRYPKMVMSHREYYIRQFFKVITSKEFLNGVAEALGMFLAATMIFVLMAMVLIIFPDEPINKELNKQENQQTYPASHYPSQEPFKTQN</sequence>
<dbReference type="RefSeq" id="WP_012675190.1">
    <property type="nucleotide sequence ID" value="NC_012439.1"/>
</dbReference>
<dbReference type="KEGG" id="pmx:PERMA_A0061"/>
<geneLocation type="plasmid" evidence="4">
    <name>pPERMA01</name>
</geneLocation>
<name>C0QUZ0_PERMH</name>
<gene>
    <name evidence="3" type="ordered locus">PERMA_A0061</name>
</gene>
<feature type="transmembrane region" description="Helical" evidence="2">
    <location>
        <begin position="36"/>
        <end position="57"/>
    </location>
</feature>
<keyword evidence="2" id="KW-1133">Transmembrane helix</keyword>
<dbReference type="AlphaFoldDB" id="C0QUZ0"/>
<reference evidence="3 4" key="1">
    <citation type="journal article" date="2009" name="J. Bacteriol.">
        <title>Complete and draft genome sequences of six members of the Aquificales.</title>
        <authorList>
            <person name="Reysenbach A.L."/>
            <person name="Hamamura N."/>
            <person name="Podar M."/>
            <person name="Griffiths E."/>
            <person name="Ferreira S."/>
            <person name="Hochstein R."/>
            <person name="Heidelberg J."/>
            <person name="Johnson J."/>
            <person name="Mead D."/>
            <person name="Pohorille A."/>
            <person name="Sarmiento M."/>
            <person name="Schweighofer K."/>
            <person name="Seshadri R."/>
            <person name="Voytek M.A."/>
        </authorList>
    </citation>
    <scope>NUCLEOTIDE SEQUENCE [LARGE SCALE GENOMIC DNA]</scope>
    <source>
        <strain evidence="4">DSM 14350 / EX-H1</strain>
        <plasmid evidence="4">pPERMA01</plasmid>
    </source>
</reference>
<evidence type="ECO:0000256" key="1">
    <source>
        <dbReference type="SAM" id="MobiDB-lite"/>
    </source>
</evidence>
<dbReference type="HOGENOM" id="CLU_2438200_0_0_0"/>
<organism evidence="3 4">
    <name type="scientific">Persephonella marina (strain DSM 14350 / EX-H1)</name>
    <dbReference type="NCBI Taxonomy" id="123214"/>
    <lineage>
        <taxon>Bacteria</taxon>
        <taxon>Pseudomonadati</taxon>
        <taxon>Aquificota</taxon>
        <taxon>Aquificia</taxon>
        <taxon>Aquificales</taxon>
        <taxon>Hydrogenothermaceae</taxon>
        <taxon>Persephonella</taxon>
    </lineage>
</organism>
<protein>
    <submittedName>
        <fullName evidence="3">Uncharacterized protein</fullName>
    </submittedName>
</protein>
<proteinExistence type="predicted"/>